<evidence type="ECO:0000256" key="1">
    <source>
        <dbReference type="SAM" id="MobiDB-lite"/>
    </source>
</evidence>
<accession>A0ABN6MB91</accession>
<organism evidence="2 3">
    <name type="scientific">Raoultibacter timonensis</name>
    <dbReference type="NCBI Taxonomy" id="1907662"/>
    <lineage>
        <taxon>Bacteria</taxon>
        <taxon>Bacillati</taxon>
        <taxon>Actinomycetota</taxon>
        <taxon>Coriobacteriia</taxon>
        <taxon>Eggerthellales</taxon>
        <taxon>Eggerthellaceae</taxon>
        <taxon>Raoultibacter</taxon>
    </lineage>
</organism>
<keyword evidence="3" id="KW-1185">Reference proteome</keyword>
<reference evidence="2 3" key="1">
    <citation type="submission" date="2022-01" db="EMBL/GenBank/DDBJ databases">
        <title>Novel bile acid biosynthetic pathways are enriched in the microbiome of centenarians.</title>
        <authorList>
            <person name="Sato Y."/>
            <person name="Atarashi K."/>
            <person name="Plichta R.D."/>
            <person name="Arai Y."/>
            <person name="Sasajima S."/>
            <person name="Kearney M.S."/>
            <person name="Suda W."/>
            <person name="Takeshita K."/>
            <person name="Sasaki T."/>
            <person name="Okamoto S."/>
            <person name="Skelly N.A."/>
            <person name="Okamura Y."/>
            <person name="Vlamakis H."/>
            <person name="Li Y."/>
            <person name="Tanoue T."/>
            <person name="Takei H."/>
            <person name="Nittono H."/>
            <person name="Narushima S."/>
            <person name="Irie J."/>
            <person name="Itoh H."/>
            <person name="Moriya K."/>
            <person name="Sugiura Y."/>
            <person name="Suematsu M."/>
            <person name="Moritoki N."/>
            <person name="Shibata S."/>
            <person name="Littman R.D."/>
            <person name="Fischbach A.M."/>
            <person name="Uwamino Y."/>
            <person name="Inoue T."/>
            <person name="Honda A."/>
            <person name="Hattori M."/>
            <person name="Murai T."/>
            <person name="Xavier J.R."/>
            <person name="Hirose N."/>
            <person name="Honda K."/>
        </authorList>
    </citation>
    <scope>NUCLEOTIDE SEQUENCE [LARGE SCALE GENOMIC DNA]</scope>
    <source>
        <strain evidence="2 3">CE91-St30</strain>
    </source>
</reference>
<protein>
    <recommendedName>
        <fullName evidence="4">Transposase</fullName>
    </recommendedName>
</protein>
<feature type="compositionally biased region" description="Basic and acidic residues" evidence="1">
    <location>
        <begin position="1"/>
        <end position="16"/>
    </location>
</feature>
<feature type="region of interest" description="Disordered" evidence="1">
    <location>
        <begin position="1"/>
        <end position="26"/>
    </location>
</feature>
<evidence type="ECO:0000313" key="3">
    <source>
        <dbReference type="Proteomes" id="UP001320544"/>
    </source>
</evidence>
<sequence>MPGKRVEGRAELERSANRSSSRKTGLKRNGFAANACEAVAAILSFRFSAI</sequence>
<dbReference type="EMBL" id="AP025564">
    <property type="protein sequence ID" value="BDE94869.1"/>
    <property type="molecule type" value="Genomic_DNA"/>
</dbReference>
<proteinExistence type="predicted"/>
<dbReference type="Proteomes" id="UP001320544">
    <property type="component" value="Chromosome"/>
</dbReference>
<gene>
    <name evidence="2" type="ORF">CE91St30_02020</name>
</gene>
<name>A0ABN6MB91_9ACTN</name>
<evidence type="ECO:0008006" key="4">
    <source>
        <dbReference type="Google" id="ProtNLM"/>
    </source>
</evidence>
<evidence type="ECO:0000313" key="2">
    <source>
        <dbReference type="EMBL" id="BDE94869.1"/>
    </source>
</evidence>